<dbReference type="SUPFAM" id="SSF48179">
    <property type="entry name" value="6-phosphogluconate dehydrogenase C-terminal domain-like"/>
    <property type="match status" value="1"/>
</dbReference>
<dbReference type="InterPro" id="IPR051265">
    <property type="entry name" value="HIBADH-related_NP60_sf"/>
</dbReference>
<proteinExistence type="inferred from homology"/>
<feature type="domain" description="3-hydroxyisobutyrate dehydrogenase-like NAD-binding" evidence="6">
    <location>
        <begin position="177"/>
        <end position="295"/>
    </location>
</feature>
<dbReference type="InterPro" id="IPR006115">
    <property type="entry name" value="6PGDH_NADP-bd"/>
</dbReference>
<dbReference type="GO" id="GO:0050661">
    <property type="term" value="F:NADP binding"/>
    <property type="evidence" value="ECO:0007669"/>
    <property type="project" value="InterPro"/>
</dbReference>
<dbReference type="Gene3D" id="3.40.50.720">
    <property type="entry name" value="NAD(P)-binding Rossmann-like Domain"/>
    <property type="match status" value="1"/>
</dbReference>
<keyword evidence="3" id="KW-0520">NAD</keyword>
<evidence type="ECO:0000313" key="7">
    <source>
        <dbReference type="EMBL" id="ORX36641.1"/>
    </source>
</evidence>
<evidence type="ECO:0000256" key="1">
    <source>
        <dbReference type="ARBA" id="ARBA00007598"/>
    </source>
</evidence>
<reference evidence="7 8" key="1">
    <citation type="submission" date="2017-03" db="EMBL/GenBank/DDBJ databases">
        <title>Widespread Adenine N6-methylation of Active Genes in Fungi.</title>
        <authorList>
            <consortium name="DOE Joint Genome Institute"/>
            <person name="Mondo S.J."/>
            <person name="Dannebaum R.O."/>
            <person name="Kuo R.C."/>
            <person name="Louie K.B."/>
            <person name="Bewick A.J."/>
            <person name="Labutti K."/>
            <person name="Haridas S."/>
            <person name="Kuo A."/>
            <person name="Salamov A."/>
            <person name="Ahrendt S.R."/>
            <person name="Lau R."/>
            <person name="Bowen B.P."/>
            <person name="Lipzen A."/>
            <person name="Sullivan W."/>
            <person name="Andreopoulos W.B."/>
            <person name="Clum A."/>
            <person name="Lindquist E."/>
            <person name="Daum C."/>
            <person name="Northen T.R."/>
            <person name="Ramamoorthy G."/>
            <person name="Schmitz R.J."/>
            <person name="Gryganskyi A."/>
            <person name="Culley D."/>
            <person name="Magnuson J."/>
            <person name="James T.Y."/>
            <person name="O'Malley M.A."/>
            <person name="Stajich J.E."/>
            <person name="Spatafora J.W."/>
            <person name="Visel A."/>
            <person name="Grigoriev I.V."/>
        </authorList>
    </citation>
    <scope>NUCLEOTIDE SEQUENCE [LARGE SCALE GENOMIC DNA]</scope>
    <source>
        <strain evidence="7 8">NRRL Y-17943</strain>
    </source>
</reference>
<accession>A0A1Y1UEZ5</accession>
<dbReference type="InterPro" id="IPR036291">
    <property type="entry name" value="NAD(P)-bd_dom_sf"/>
</dbReference>
<evidence type="ECO:0000313" key="8">
    <source>
        <dbReference type="Proteomes" id="UP000193218"/>
    </source>
</evidence>
<feature type="domain" description="6-phosphogluconate dehydrogenase NADP-binding" evidence="5">
    <location>
        <begin position="4"/>
        <end position="167"/>
    </location>
</feature>
<keyword evidence="2" id="KW-0560">Oxidoreductase</keyword>
<dbReference type="RefSeq" id="XP_021870710.1">
    <property type="nucleotide sequence ID" value="XM_022018273.1"/>
</dbReference>
<dbReference type="GeneID" id="33560082"/>
<evidence type="ECO:0000256" key="2">
    <source>
        <dbReference type="ARBA" id="ARBA00023002"/>
    </source>
</evidence>
<feature type="active site" evidence="4">
    <location>
        <position position="182"/>
    </location>
</feature>
<dbReference type="GO" id="GO:0016491">
    <property type="term" value="F:oxidoreductase activity"/>
    <property type="evidence" value="ECO:0007669"/>
    <property type="project" value="UniProtKB-KW"/>
</dbReference>
<comment type="similarity">
    <text evidence="1">Belongs to the HIBADH-related family. NP60 subfamily.</text>
</comment>
<evidence type="ECO:0000259" key="6">
    <source>
        <dbReference type="Pfam" id="PF14833"/>
    </source>
</evidence>
<dbReference type="InterPro" id="IPR013328">
    <property type="entry name" value="6PGD_dom2"/>
</dbReference>
<dbReference type="Pfam" id="PF14833">
    <property type="entry name" value="NAD_binding_11"/>
    <property type="match status" value="1"/>
</dbReference>
<dbReference type="OrthoDB" id="435038at2759"/>
<evidence type="ECO:0000256" key="4">
    <source>
        <dbReference type="PIRSR" id="PIRSR000103-1"/>
    </source>
</evidence>
<dbReference type="PIRSF" id="PIRSF000103">
    <property type="entry name" value="HIBADH"/>
    <property type="match status" value="1"/>
</dbReference>
<gene>
    <name evidence="7" type="ORF">BD324DRAFT_651127</name>
</gene>
<evidence type="ECO:0008006" key="9">
    <source>
        <dbReference type="Google" id="ProtNLM"/>
    </source>
</evidence>
<name>A0A1Y1UEZ5_9TREE</name>
<keyword evidence="8" id="KW-1185">Reference proteome</keyword>
<dbReference type="Proteomes" id="UP000193218">
    <property type="component" value="Unassembled WGS sequence"/>
</dbReference>
<comment type="caution">
    <text evidence="7">The sequence shown here is derived from an EMBL/GenBank/DDBJ whole genome shotgun (WGS) entry which is preliminary data.</text>
</comment>
<dbReference type="SUPFAM" id="SSF51735">
    <property type="entry name" value="NAD(P)-binding Rossmann-fold domains"/>
    <property type="match status" value="1"/>
</dbReference>
<dbReference type="InterPro" id="IPR015815">
    <property type="entry name" value="HIBADH-related"/>
</dbReference>
<dbReference type="AlphaFoldDB" id="A0A1Y1UEZ5"/>
<dbReference type="InterPro" id="IPR008927">
    <property type="entry name" value="6-PGluconate_DH-like_C_sf"/>
</dbReference>
<dbReference type="Pfam" id="PF03446">
    <property type="entry name" value="NAD_binding_2"/>
    <property type="match status" value="1"/>
</dbReference>
<dbReference type="Gene3D" id="1.10.1040.10">
    <property type="entry name" value="N-(1-d-carboxylethyl)-l-norvaline Dehydrogenase, domain 2"/>
    <property type="match status" value="1"/>
</dbReference>
<dbReference type="PANTHER" id="PTHR43580">
    <property type="entry name" value="OXIDOREDUCTASE GLYR1-RELATED"/>
    <property type="match status" value="1"/>
</dbReference>
<protein>
    <recommendedName>
        <fullName evidence="9">6-phosphogluconate dehydrogenase NADP-binding domain-containing protein</fullName>
    </recommendedName>
</protein>
<dbReference type="InParanoid" id="A0A1Y1UEZ5"/>
<dbReference type="InterPro" id="IPR029154">
    <property type="entry name" value="HIBADH-like_NADP-bd"/>
</dbReference>
<evidence type="ECO:0000259" key="5">
    <source>
        <dbReference type="Pfam" id="PF03446"/>
    </source>
</evidence>
<sequence>MALKIGYVGLGALGSAIAPNVAAFAHENGLEPVVFWNRSENKFTAIKDQLNGGRYASDLADVVKDCNLVLACLANDQACEEVFGAMAEALKTSNSSEKVVFVNQSTIKPITANKLKDQIEEAGGSYLTGTVFGRPDAAKARKLVVALAGDKATKDKVKPLMEFIGRYTLDAGQDCANGAALKLMGNSIILGTMQLYSEAYALGDAIGMDPKVFHELHSTLFNSPVLLPYSDKISQGKFGHAGFTVENGLKDATYILSMGEELGHPVNLPTIERARNNLSTLKDEGLGHFDWSSIASTERKNAGLPPWREGTNDGKA</sequence>
<dbReference type="GO" id="GO:0051287">
    <property type="term" value="F:NAD binding"/>
    <property type="evidence" value="ECO:0007669"/>
    <property type="project" value="InterPro"/>
</dbReference>
<organism evidence="7 8">
    <name type="scientific">Kockovaella imperatae</name>
    <dbReference type="NCBI Taxonomy" id="4999"/>
    <lineage>
        <taxon>Eukaryota</taxon>
        <taxon>Fungi</taxon>
        <taxon>Dikarya</taxon>
        <taxon>Basidiomycota</taxon>
        <taxon>Agaricomycotina</taxon>
        <taxon>Tremellomycetes</taxon>
        <taxon>Tremellales</taxon>
        <taxon>Cuniculitremaceae</taxon>
        <taxon>Kockovaella</taxon>
    </lineage>
</organism>
<dbReference type="EMBL" id="NBSH01000007">
    <property type="protein sequence ID" value="ORX36641.1"/>
    <property type="molecule type" value="Genomic_DNA"/>
</dbReference>
<dbReference type="STRING" id="4999.A0A1Y1UEZ5"/>
<dbReference type="PANTHER" id="PTHR43580:SF8">
    <property type="entry name" value="6-PHOSPHOGLUCONATE DEHYDROGENASE NADP-BINDING DOMAIN-CONTAINING PROTEIN-RELATED"/>
    <property type="match status" value="1"/>
</dbReference>
<evidence type="ECO:0000256" key="3">
    <source>
        <dbReference type="ARBA" id="ARBA00023027"/>
    </source>
</evidence>